<proteinExistence type="predicted"/>
<organism evidence="7 8">
    <name type="scientific">Paenibacillus solisilvae</name>
    <dbReference type="NCBI Taxonomy" id="2486751"/>
    <lineage>
        <taxon>Bacteria</taxon>
        <taxon>Bacillati</taxon>
        <taxon>Bacillota</taxon>
        <taxon>Bacilli</taxon>
        <taxon>Bacillales</taxon>
        <taxon>Paenibacillaceae</taxon>
        <taxon>Paenibacillus</taxon>
    </lineage>
</organism>
<dbReference type="InterPro" id="IPR050553">
    <property type="entry name" value="Thioredoxin_ResA/DsbE_sf"/>
</dbReference>
<evidence type="ECO:0000313" key="8">
    <source>
        <dbReference type="Proteomes" id="UP001596047"/>
    </source>
</evidence>
<dbReference type="RefSeq" id="WP_379191312.1">
    <property type="nucleotide sequence ID" value="NZ_JBHSOW010000102.1"/>
</dbReference>
<dbReference type="Proteomes" id="UP001596047">
    <property type="component" value="Unassembled WGS sequence"/>
</dbReference>
<evidence type="ECO:0000256" key="2">
    <source>
        <dbReference type="ARBA" id="ARBA00022748"/>
    </source>
</evidence>
<keyword evidence="5" id="KW-0676">Redox-active center</keyword>
<evidence type="ECO:0000256" key="5">
    <source>
        <dbReference type="ARBA" id="ARBA00023284"/>
    </source>
</evidence>
<dbReference type="InterPro" id="IPR000866">
    <property type="entry name" value="AhpC/TSA"/>
</dbReference>
<name>A0ABW0W6L6_9BACL</name>
<evidence type="ECO:0000256" key="3">
    <source>
        <dbReference type="ARBA" id="ARBA00022968"/>
    </source>
</evidence>
<sequence length="124" mass="14340">MGWSKGEKPLIIHFWTTWCDTCKEETAVLKKLYRSYGTQIDFYAVNVTWRDKLEDVKSFAGHYDVSYPVLLDPESKAASAYRIRFVPSTFLVDREGNLVEAVLSLSYSEWESRVLSLIGRYTKA</sequence>
<comment type="subcellular location">
    <subcellularLocation>
        <location evidence="1">Cell envelope</location>
    </subcellularLocation>
</comment>
<feature type="domain" description="Thioredoxin" evidence="6">
    <location>
        <begin position="1"/>
        <end position="119"/>
    </location>
</feature>
<dbReference type="Pfam" id="PF00578">
    <property type="entry name" value="AhpC-TSA"/>
    <property type="match status" value="1"/>
</dbReference>
<dbReference type="InterPro" id="IPR036249">
    <property type="entry name" value="Thioredoxin-like_sf"/>
</dbReference>
<protein>
    <submittedName>
        <fullName evidence="7">TlpA family protein disulfide reductase</fullName>
    </submittedName>
</protein>
<gene>
    <name evidence="7" type="ORF">ACFPYJ_26720</name>
</gene>
<keyword evidence="4" id="KW-1015">Disulfide bond</keyword>
<dbReference type="CDD" id="cd02966">
    <property type="entry name" value="TlpA_like_family"/>
    <property type="match status" value="1"/>
</dbReference>
<dbReference type="InterPro" id="IPR013766">
    <property type="entry name" value="Thioredoxin_domain"/>
</dbReference>
<accession>A0ABW0W6L6</accession>
<dbReference type="Gene3D" id="3.40.30.10">
    <property type="entry name" value="Glutaredoxin"/>
    <property type="match status" value="1"/>
</dbReference>
<evidence type="ECO:0000259" key="6">
    <source>
        <dbReference type="PROSITE" id="PS51352"/>
    </source>
</evidence>
<comment type="caution">
    <text evidence="7">The sequence shown here is derived from an EMBL/GenBank/DDBJ whole genome shotgun (WGS) entry which is preliminary data.</text>
</comment>
<dbReference type="PROSITE" id="PS51352">
    <property type="entry name" value="THIOREDOXIN_2"/>
    <property type="match status" value="1"/>
</dbReference>
<evidence type="ECO:0000313" key="7">
    <source>
        <dbReference type="EMBL" id="MFC5652649.1"/>
    </source>
</evidence>
<keyword evidence="3" id="KW-0735">Signal-anchor</keyword>
<dbReference type="EMBL" id="JBHSOW010000102">
    <property type="protein sequence ID" value="MFC5652649.1"/>
    <property type="molecule type" value="Genomic_DNA"/>
</dbReference>
<evidence type="ECO:0000256" key="4">
    <source>
        <dbReference type="ARBA" id="ARBA00023157"/>
    </source>
</evidence>
<reference evidence="8" key="1">
    <citation type="journal article" date="2019" name="Int. J. Syst. Evol. Microbiol.">
        <title>The Global Catalogue of Microorganisms (GCM) 10K type strain sequencing project: providing services to taxonomists for standard genome sequencing and annotation.</title>
        <authorList>
            <consortium name="The Broad Institute Genomics Platform"/>
            <consortium name="The Broad Institute Genome Sequencing Center for Infectious Disease"/>
            <person name="Wu L."/>
            <person name="Ma J."/>
        </authorList>
    </citation>
    <scope>NUCLEOTIDE SEQUENCE [LARGE SCALE GENOMIC DNA]</scope>
    <source>
        <strain evidence="8">CGMCC 1.3240</strain>
    </source>
</reference>
<keyword evidence="3" id="KW-0812">Transmembrane</keyword>
<evidence type="ECO:0000256" key="1">
    <source>
        <dbReference type="ARBA" id="ARBA00004196"/>
    </source>
</evidence>
<keyword evidence="2" id="KW-0201">Cytochrome c-type biogenesis</keyword>
<keyword evidence="8" id="KW-1185">Reference proteome</keyword>
<dbReference type="PANTHER" id="PTHR42852">
    <property type="entry name" value="THIOL:DISULFIDE INTERCHANGE PROTEIN DSBE"/>
    <property type="match status" value="1"/>
</dbReference>
<dbReference type="SUPFAM" id="SSF52833">
    <property type="entry name" value="Thioredoxin-like"/>
    <property type="match status" value="1"/>
</dbReference>
<dbReference type="PANTHER" id="PTHR42852:SF6">
    <property type="entry name" value="THIOL:DISULFIDE INTERCHANGE PROTEIN DSBE"/>
    <property type="match status" value="1"/>
</dbReference>